<proteinExistence type="inferred from homology"/>
<sequence length="637" mass="74887">MEIQRKSDEKEVKKFLTGENFYAQQILGIQQIGDRFTFRVWAPHAQMIWLVGDFNEWQNTLDMEKDEESGIWEVTTSIPKVGDLYKFNVQRADGSQIMKLDPFATRFEKRPGTAAIVQIPTPKKWRDNLWRGRQRRSDHFKRPINIYEVHASSWKQNENGQPYTFKELKDTLLPYVQKMKYTHIEFMPLMEHPLGASWGYQLTGFFALSSYYGTPEEFQDFVEACHLANIGVIVDWVPGHFCSNEDTLPYYDGTPTFEYEDANRAKNYRWGVHNFDLGKPQVQSFLISSALYWIDTFHIDGIRVDAVSNMLYLDYDDGPWTPNHEGGNRNFEGYYFLQKLTSVLKQAHPNVLLIAEESTSHTQITGPIETGALGFDYKWNMGWMNDLLRFYQMDPIYRKHHFNLVTFSFMYLFNENYLLALSHDEVVHGKKSLMHKMWGDRYNQFAHLRNLYAFMYAHPGKKLLFMGSEWGQFLEWKYDHGLEWVDLNDSLNQHMQRYTTHLNQLYKEERSLWETDYSPSTIRWVADDPEQSILSFIRQGTRKKDFLVVVVNLVPTERLNFKVGVPYEGEYQEILNTEMVDFGGTWEKGNGVQSTIEEEFKDFTYQIKINVPALGILYFKPMNKTTRNSTVKGGKEL</sequence>
<comment type="subunit">
    <text evidence="10">Monomer.</text>
</comment>
<comment type="catalytic activity">
    <reaction evidence="1 10">
        <text>Transfers a segment of a (1-&gt;4)-alpha-D-glucan chain to a primary hydroxy group in a similar glucan chain.</text>
        <dbReference type="EC" id="2.4.1.18"/>
    </reaction>
</comment>
<dbReference type="NCBIfam" id="TIGR01515">
    <property type="entry name" value="branching_enzym"/>
    <property type="match status" value="1"/>
</dbReference>
<feature type="active site" description="Proton donor" evidence="10">
    <location>
        <position position="356"/>
    </location>
</feature>
<dbReference type="InterPro" id="IPR014756">
    <property type="entry name" value="Ig_E-set"/>
</dbReference>
<dbReference type="InterPro" id="IPR013780">
    <property type="entry name" value="Glyco_hydro_b"/>
</dbReference>
<dbReference type="PIRSF" id="PIRSF000463">
    <property type="entry name" value="GlgB"/>
    <property type="match status" value="1"/>
</dbReference>
<evidence type="ECO:0000256" key="4">
    <source>
        <dbReference type="ARBA" id="ARBA00009000"/>
    </source>
</evidence>
<dbReference type="CDD" id="cd11322">
    <property type="entry name" value="AmyAc_Glg_BE"/>
    <property type="match status" value="1"/>
</dbReference>
<dbReference type="InterPro" id="IPR006048">
    <property type="entry name" value="A-amylase/branching_C"/>
</dbReference>
<comment type="similarity">
    <text evidence="4 10">Belongs to the glycosyl hydrolase 13 family. GlgB subfamily.</text>
</comment>
<dbReference type="HAMAP" id="MF_00685">
    <property type="entry name" value="GlgB"/>
    <property type="match status" value="1"/>
</dbReference>
<evidence type="ECO:0000313" key="12">
    <source>
        <dbReference type="EMBL" id="MFC4710793.1"/>
    </source>
</evidence>
<keyword evidence="8 10" id="KW-0320">Glycogen biosynthesis</keyword>
<keyword evidence="5 10" id="KW-0321">Glycogen metabolism</keyword>
<dbReference type="SUPFAM" id="SSF51445">
    <property type="entry name" value="(Trans)glycosidases"/>
    <property type="match status" value="1"/>
</dbReference>
<dbReference type="SMART" id="SM00642">
    <property type="entry name" value="Aamy"/>
    <property type="match status" value="1"/>
</dbReference>
<dbReference type="InterPro" id="IPR006047">
    <property type="entry name" value="GH13_cat_dom"/>
</dbReference>
<dbReference type="SUPFAM" id="SSF81296">
    <property type="entry name" value="E set domains"/>
    <property type="match status" value="1"/>
</dbReference>
<feature type="active site" description="Nucleophile" evidence="10">
    <location>
        <position position="305"/>
    </location>
</feature>
<dbReference type="Pfam" id="PF00128">
    <property type="entry name" value="Alpha-amylase"/>
    <property type="match status" value="1"/>
</dbReference>
<name>A0ABV9M840_9ENTE</name>
<keyword evidence="6 10" id="KW-0328">Glycosyltransferase</keyword>
<organism evidence="12 13">
    <name type="scientific">Enterococcus eurekensis</name>
    <dbReference type="NCBI Taxonomy" id="1159753"/>
    <lineage>
        <taxon>Bacteria</taxon>
        <taxon>Bacillati</taxon>
        <taxon>Bacillota</taxon>
        <taxon>Bacilli</taxon>
        <taxon>Lactobacillales</taxon>
        <taxon>Enterococcaceae</taxon>
        <taxon>Enterococcus</taxon>
    </lineage>
</organism>
<evidence type="ECO:0000256" key="1">
    <source>
        <dbReference type="ARBA" id="ARBA00000826"/>
    </source>
</evidence>
<dbReference type="EMBL" id="JBHSGT010000056">
    <property type="protein sequence ID" value="MFC4710793.1"/>
    <property type="molecule type" value="Genomic_DNA"/>
</dbReference>
<dbReference type="Gene3D" id="3.20.20.80">
    <property type="entry name" value="Glycosidases"/>
    <property type="match status" value="1"/>
</dbReference>
<evidence type="ECO:0000256" key="10">
    <source>
        <dbReference type="HAMAP-Rule" id="MF_00685"/>
    </source>
</evidence>
<gene>
    <name evidence="10 12" type="primary">glgB</name>
    <name evidence="12" type="ORF">ACFO3L_09285</name>
</gene>
<dbReference type="InterPro" id="IPR004193">
    <property type="entry name" value="Glyco_hydro_13_N"/>
</dbReference>
<evidence type="ECO:0000256" key="6">
    <source>
        <dbReference type="ARBA" id="ARBA00022676"/>
    </source>
</evidence>
<evidence type="ECO:0000256" key="8">
    <source>
        <dbReference type="ARBA" id="ARBA00023056"/>
    </source>
</evidence>
<dbReference type="Pfam" id="PF02922">
    <property type="entry name" value="CBM_48"/>
    <property type="match status" value="1"/>
</dbReference>
<dbReference type="InterPro" id="IPR017853">
    <property type="entry name" value="GH"/>
</dbReference>
<keyword evidence="9 10" id="KW-0119">Carbohydrate metabolism</keyword>
<evidence type="ECO:0000256" key="5">
    <source>
        <dbReference type="ARBA" id="ARBA00022600"/>
    </source>
</evidence>
<dbReference type="CDD" id="cd02855">
    <property type="entry name" value="E_set_GBE_prok_N"/>
    <property type="match status" value="1"/>
</dbReference>
<dbReference type="PANTHER" id="PTHR43651">
    <property type="entry name" value="1,4-ALPHA-GLUCAN-BRANCHING ENZYME"/>
    <property type="match status" value="1"/>
</dbReference>
<dbReference type="InterPro" id="IPR037439">
    <property type="entry name" value="Branching_enzy"/>
</dbReference>
<dbReference type="Pfam" id="PF02806">
    <property type="entry name" value="Alpha-amylase_C"/>
    <property type="match status" value="1"/>
</dbReference>
<evidence type="ECO:0000259" key="11">
    <source>
        <dbReference type="SMART" id="SM00642"/>
    </source>
</evidence>
<dbReference type="InterPro" id="IPR006407">
    <property type="entry name" value="GlgB"/>
</dbReference>
<keyword evidence="13" id="KW-1185">Reference proteome</keyword>
<dbReference type="InterPro" id="IPR013783">
    <property type="entry name" value="Ig-like_fold"/>
</dbReference>
<evidence type="ECO:0000256" key="2">
    <source>
        <dbReference type="ARBA" id="ARBA00002953"/>
    </source>
</evidence>
<dbReference type="Gene3D" id="2.60.40.1180">
    <property type="entry name" value="Golgi alpha-mannosidase II"/>
    <property type="match status" value="1"/>
</dbReference>
<evidence type="ECO:0000256" key="3">
    <source>
        <dbReference type="ARBA" id="ARBA00004964"/>
    </source>
</evidence>
<protein>
    <recommendedName>
        <fullName evidence="10">1,4-alpha-glucan branching enzyme GlgB</fullName>
        <ecNumber evidence="10">2.4.1.18</ecNumber>
    </recommendedName>
    <alternativeName>
        <fullName evidence="10">1,4-alpha-D-glucan:1,4-alpha-D-glucan 6-glucosyl-transferase</fullName>
    </alternativeName>
    <alternativeName>
        <fullName evidence="10">Alpha-(1-&gt;4)-glucan branching enzyme</fullName>
    </alternativeName>
    <alternativeName>
        <fullName evidence="10">Glycogen branching enzyme</fullName>
        <shortName evidence="10">BE</shortName>
    </alternativeName>
</protein>
<evidence type="ECO:0000256" key="7">
    <source>
        <dbReference type="ARBA" id="ARBA00022679"/>
    </source>
</evidence>
<comment type="function">
    <text evidence="2 10">Catalyzes the formation of the alpha-1,6-glucosidic linkages in glycogen by scission of a 1,4-alpha-linked oligosaccharide from growing alpha-1,4-glucan chains and the subsequent attachment of the oligosaccharide to the alpha-1,6 position.</text>
</comment>
<dbReference type="NCBIfam" id="NF008967">
    <property type="entry name" value="PRK12313.1"/>
    <property type="match status" value="1"/>
</dbReference>
<reference evidence="13" key="1">
    <citation type="journal article" date="2019" name="Int. J. Syst. Evol. Microbiol.">
        <title>The Global Catalogue of Microorganisms (GCM) 10K type strain sequencing project: providing services to taxonomists for standard genome sequencing and annotation.</title>
        <authorList>
            <consortium name="The Broad Institute Genomics Platform"/>
            <consortium name="The Broad Institute Genome Sequencing Center for Infectious Disease"/>
            <person name="Wu L."/>
            <person name="Ma J."/>
        </authorList>
    </citation>
    <scope>NUCLEOTIDE SEQUENCE [LARGE SCALE GENOMIC DNA]</scope>
    <source>
        <strain evidence="13">CGMCC 1.19061</strain>
    </source>
</reference>
<dbReference type="Proteomes" id="UP001596026">
    <property type="component" value="Unassembled WGS sequence"/>
</dbReference>
<dbReference type="Gene3D" id="2.60.40.10">
    <property type="entry name" value="Immunoglobulins"/>
    <property type="match status" value="1"/>
</dbReference>
<accession>A0ABV9M840</accession>
<dbReference type="SUPFAM" id="SSF51011">
    <property type="entry name" value="Glycosyl hydrolase domain"/>
    <property type="match status" value="1"/>
</dbReference>
<comment type="pathway">
    <text evidence="3 10">Glycan biosynthesis; glycogen biosynthesis.</text>
</comment>
<dbReference type="PANTHER" id="PTHR43651:SF3">
    <property type="entry name" value="1,4-ALPHA-GLUCAN-BRANCHING ENZYME"/>
    <property type="match status" value="1"/>
</dbReference>
<comment type="caution">
    <text evidence="12">The sequence shown here is derived from an EMBL/GenBank/DDBJ whole genome shotgun (WGS) entry which is preliminary data.</text>
</comment>
<dbReference type="InterPro" id="IPR044143">
    <property type="entry name" value="GlgB_N_E_set_prok"/>
</dbReference>
<dbReference type="EC" id="2.4.1.18" evidence="10"/>
<keyword evidence="7 10" id="KW-0808">Transferase</keyword>
<dbReference type="RefSeq" id="WP_379966425.1">
    <property type="nucleotide sequence ID" value="NZ_JBHSGT010000056.1"/>
</dbReference>
<evidence type="ECO:0000313" key="13">
    <source>
        <dbReference type="Proteomes" id="UP001596026"/>
    </source>
</evidence>
<evidence type="ECO:0000256" key="9">
    <source>
        <dbReference type="ARBA" id="ARBA00023277"/>
    </source>
</evidence>
<feature type="domain" description="Glycosyl hydrolase family 13 catalytic" evidence="11">
    <location>
        <begin position="148"/>
        <end position="506"/>
    </location>
</feature>